<dbReference type="Pfam" id="PF08867">
    <property type="entry name" value="FRG"/>
    <property type="match status" value="1"/>
</dbReference>
<evidence type="ECO:0000259" key="1">
    <source>
        <dbReference type="SMART" id="SM00901"/>
    </source>
</evidence>
<proteinExistence type="predicted"/>
<feature type="domain" description="FRG" evidence="1">
    <location>
        <begin position="19"/>
        <end position="116"/>
    </location>
</feature>
<protein>
    <submittedName>
        <fullName evidence="2">FRG domain-containing protein</fullName>
    </submittedName>
</protein>
<dbReference type="Proteomes" id="UP000218934">
    <property type="component" value="Unassembled WGS sequence"/>
</dbReference>
<organism evidence="2 3">
    <name type="scientific">Rhizorhabdus dicambivorans</name>
    <dbReference type="NCBI Taxonomy" id="1850238"/>
    <lineage>
        <taxon>Bacteria</taxon>
        <taxon>Pseudomonadati</taxon>
        <taxon>Pseudomonadota</taxon>
        <taxon>Alphaproteobacteria</taxon>
        <taxon>Sphingomonadales</taxon>
        <taxon>Sphingomonadaceae</taxon>
        <taxon>Rhizorhabdus</taxon>
    </lineage>
</organism>
<evidence type="ECO:0000313" key="3">
    <source>
        <dbReference type="Proteomes" id="UP000218934"/>
    </source>
</evidence>
<reference evidence="2 3" key="1">
    <citation type="submission" date="2017-09" db="EMBL/GenBank/DDBJ databases">
        <title>The Catabolism of 3,6-Dichlorosalicylic acid is Initiated by the Cytochrome P450 Monooxygenase DsmABC in Rhizorhabdus dicambivorans Ndbn-20.</title>
        <authorList>
            <person name="Na L."/>
        </authorList>
    </citation>
    <scope>NUCLEOTIDE SEQUENCE [LARGE SCALE GENOMIC DNA]</scope>
    <source>
        <strain evidence="2 3">Ndbn-20m</strain>
    </source>
</reference>
<dbReference type="OrthoDB" id="6942219at2"/>
<dbReference type="EMBL" id="NWUF01000006">
    <property type="protein sequence ID" value="PCE42895.1"/>
    <property type="molecule type" value="Genomic_DNA"/>
</dbReference>
<gene>
    <name evidence="2" type="ORF">COO09_07715</name>
</gene>
<evidence type="ECO:0000313" key="2">
    <source>
        <dbReference type="EMBL" id="PCE42895.1"/>
    </source>
</evidence>
<dbReference type="SMART" id="SM00901">
    <property type="entry name" value="FRG"/>
    <property type="match status" value="1"/>
</dbReference>
<accession>A0A2A4FYT7</accession>
<comment type="caution">
    <text evidence="2">The sequence shown here is derived from an EMBL/GenBank/DDBJ whole genome shotgun (WGS) entry which is preliminary data.</text>
</comment>
<dbReference type="AlphaFoldDB" id="A0A2A4FYT7"/>
<sequence length="437" mass="49054">MKLYTAKSLDELESLIAELGNDALFRGQSTHFGDLGKPSVQTSFDRRGCIPSEMLKWSRYARNVLDVFIGRRDNHLDFEQALLQHYGWRSFYIDCSADPSVAAWFASHSYSDRATIEMSEDCTERPVWLRKRMARYDFKQGEGHLYVLDKMAAARCGLIDLAALSIEGFRPRTAAQAAWLIGPLRNAPVPIECFRAQITADRGLLRDYAASHGKTDTNALFPPASDDPILDALLGLPWREIEAARDSKIQIPSMKRALDLPEYHESYVKIAWPRTAFFRGAKIVETFKSIDGDPVGGISVNVPNIVLFGSADKATPMLFPNVEALISKHGTVAFEIDELIQHANMGHLTMYQKGIGVIPRADDLFEICELLVEHPGLEMTRAGFNTGWFYRRGTNGMWLREAHVDECPCGDAHVHNQHVSALHIAEAFLREPSSFEL</sequence>
<name>A0A2A4FYT7_9SPHN</name>
<dbReference type="RefSeq" id="WP_066959796.1">
    <property type="nucleotide sequence ID" value="NZ_CP023449.1"/>
</dbReference>
<keyword evidence="3" id="KW-1185">Reference proteome</keyword>
<dbReference type="KEGG" id="rdi:CMV14_03580"/>
<dbReference type="InterPro" id="IPR014966">
    <property type="entry name" value="FRG-dom"/>
</dbReference>